<evidence type="ECO:0008006" key="4">
    <source>
        <dbReference type="Google" id="ProtNLM"/>
    </source>
</evidence>
<feature type="chain" id="PRO_5045144554" description="Ig-like domain-containing protein" evidence="1">
    <location>
        <begin position="30"/>
        <end position="180"/>
    </location>
</feature>
<dbReference type="Proteomes" id="UP001602322">
    <property type="component" value="Unassembled WGS sequence"/>
</dbReference>
<organism evidence="2 3">
    <name type="scientific">Streptomyces argenteolus</name>
    <dbReference type="NCBI Taxonomy" id="67274"/>
    <lineage>
        <taxon>Bacteria</taxon>
        <taxon>Bacillati</taxon>
        <taxon>Actinomycetota</taxon>
        <taxon>Actinomycetes</taxon>
        <taxon>Kitasatosporales</taxon>
        <taxon>Streptomycetaceae</taxon>
        <taxon>Streptomyces</taxon>
    </lineage>
</organism>
<sequence>MRRSPVVLSTLTLTLTVALGVTGAAPASAGSISSLVDVTCPLGTQTSTYQPGLTYTPRQTTFTAEGSLAPCVSLSHPEIVGAEFTAVGQGQASCTGADFSDVSIYRWNTGQTSRVEGRLTINLKPSGQTVLVRVGEVTNGLFEGATVTQTKVLPALNLLDCLTTDGLQNDSGALSLTVAL</sequence>
<keyword evidence="1" id="KW-0732">Signal</keyword>
<name>A0ABW6XGM6_9ACTN</name>
<gene>
    <name evidence="2" type="ORF">ACFY8O_33820</name>
</gene>
<keyword evidence="3" id="KW-1185">Reference proteome</keyword>
<dbReference type="EMBL" id="JBIBEG010000019">
    <property type="protein sequence ID" value="MFF5900875.1"/>
    <property type="molecule type" value="Genomic_DNA"/>
</dbReference>
<evidence type="ECO:0000313" key="3">
    <source>
        <dbReference type="Proteomes" id="UP001602322"/>
    </source>
</evidence>
<proteinExistence type="predicted"/>
<protein>
    <recommendedName>
        <fullName evidence="4">Ig-like domain-containing protein</fullName>
    </recommendedName>
</protein>
<reference evidence="2 3" key="1">
    <citation type="submission" date="2024-10" db="EMBL/GenBank/DDBJ databases">
        <title>The Natural Products Discovery Center: Release of the First 8490 Sequenced Strains for Exploring Actinobacteria Biosynthetic Diversity.</title>
        <authorList>
            <person name="Kalkreuter E."/>
            <person name="Kautsar S.A."/>
            <person name="Yang D."/>
            <person name="Bader C.D."/>
            <person name="Teijaro C.N."/>
            <person name="Fluegel L."/>
            <person name="Davis C.M."/>
            <person name="Simpson J.R."/>
            <person name="Lauterbach L."/>
            <person name="Steele A.D."/>
            <person name="Gui C."/>
            <person name="Meng S."/>
            <person name="Li G."/>
            <person name="Viehrig K."/>
            <person name="Ye F."/>
            <person name="Su P."/>
            <person name="Kiefer A.F."/>
            <person name="Nichols A."/>
            <person name="Cepeda A.J."/>
            <person name="Yan W."/>
            <person name="Fan B."/>
            <person name="Jiang Y."/>
            <person name="Adhikari A."/>
            <person name="Zheng C.-J."/>
            <person name="Schuster L."/>
            <person name="Cowan T.M."/>
            <person name="Smanski M.J."/>
            <person name="Chevrette M.G."/>
            <person name="De Carvalho L.P.S."/>
            <person name="Shen B."/>
        </authorList>
    </citation>
    <scope>NUCLEOTIDE SEQUENCE [LARGE SCALE GENOMIC DNA]</scope>
    <source>
        <strain evidence="2 3">NPDC012540</strain>
    </source>
</reference>
<accession>A0ABW6XGM6</accession>
<dbReference type="RefSeq" id="WP_387909151.1">
    <property type="nucleotide sequence ID" value="NZ_JBIBEG010000019.1"/>
</dbReference>
<comment type="caution">
    <text evidence="2">The sequence shown here is derived from an EMBL/GenBank/DDBJ whole genome shotgun (WGS) entry which is preliminary data.</text>
</comment>
<evidence type="ECO:0000256" key="1">
    <source>
        <dbReference type="SAM" id="SignalP"/>
    </source>
</evidence>
<evidence type="ECO:0000313" key="2">
    <source>
        <dbReference type="EMBL" id="MFF5900875.1"/>
    </source>
</evidence>
<feature type="signal peptide" evidence="1">
    <location>
        <begin position="1"/>
        <end position="29"/>
    </location>
</feature>